<proteinExistence type="predicted"/>
<keyword evidence="2" id="KW-1185">Reference proteome</keyword>
<accession>A0A2R5FNF7</accession>
<reference evidence="1 2" key="1">
    <citation type="submission" date="2017-06" db="EMBL/GenBank/DDBJ databases">
        <title>Genome sequencing of cyanobaciteial culture collection at National Institute for Environmental Studies (NIES).</title>
        <authorList>
            <person name="Hirose Y."/>
            <person name="Shimura Y."/>
            <person name="Fujisawa T."/>
            <person name="Nakamura Y."/>
            <person name="Kawachi M."/>
        </authorList>
    </citation>
    <scope>NUCLEOTIDE SEQUENCE [LARGE SCALE GENOMIC DNA]</scope>
    <source>
        <strain evidence="1 2">NIES-4072</strain>
    </source>
</reference>
<evidence type="ECO:0000313" key="2">
    <source>
        <dbReference type="Proteomes" id="UP000245124"/>
    </source>
</evidence>
<name>A0A2R5FNF7_NOSCO</name>
<dbReference type="EMBL" id="BDUD01000001">
    <property type="protein sequence ID" value="GBG17793.1"/>
    <property type="molecule type" value="Genomic_DNA"/>
</dbReference>
<evidence type="ECO:0000313" key="1">
    <source>
        <dbReference type="EMBL" id="GBG17793.1"/>
    </source>
</evidence>
<organism evidence="1 2">
    <name type="scientific">Nostoc commune NIES-4072</name>
    <dbReference type="NCBI Taxonomy" id="2005467"/>
    <lineage>
        <taxon>Bacteria</taxon>
        <taxon>Bacillati</taxon>
        <taxon>Cyanobacteriota</taxon>
        <taxon>Cyanophyceae</taxon>
        <taxon>Nostocales</taxon>
        <taxon>Nostocaceae</taxon>
        <taxon>Nostoc</taxon>
    </lineage>
</organism>
<sequence>MTMKEELTTTHTFQFIDEILAQQSINLLSLNPKKTLITSFTELGNLIAEENTEIELVINLQQTLESIVRTQLQNFPENIFWDFDFMVSSMLKQALIANEGAVPFLNLFGKKMVLLTEMFGSKTEIRFRYVHDFMYGFEWARWVQKEPQKRAHIEPFSPVFLDYLLVKGKELLQRINHGQVTSYKLCDTGYRNPFTFSREPEDEYRLLTCLAQEELIPVAVWNWNASPVWNKPFQEMRQQLALKLNIQPQKH</sequence>
<dbReference type="AlphaFoldDB" id="A0A2R5FNF7"/>
<dbReference type="Proteomes" id="UP000245124">
    <property type="component" value="Unassembled WGS sequence"/>
</dbReference>
<gene>
    <name evidence="1" type="ORF">NIES4072_14550</name>
</gene>
<protein>
    <submittedName>
        <fullName evidence="1">Uncharacterized protein</fullName>
    </submittedName>
</protein>
<comment type="caution">
    <text evidence="1">The sequence shown here is derived from an EMBL/GenBank/DDBJ whole genome shotgun (WGS) entry which is preliminary data.</text>
</comment>